<organism evidence="1 2">
    <name type="scientific">Streptomyces zinciresistens K42</name>
    <dbReference type="NCBI Taxonomy" id="700597"/>
    <lineage>
        <taxon>Bacteria</taxon>
        <taxon>Bacillati</taxon>
        <taxon>Actinomycetota</taxon>
        <taxon>Actinomycetes</taxon>
        <taxon>Kitasatosporales</taxon>
        <taxon>Streptomycetaceae</taxon>
        <taxon>Streptomyces</taxon>
    </lineage>
</organism>
<dbReference type="AlphaFoldDB" id="G2GPB6"/>
<reference evidence="1 2" key="1">
    <citation type="submission" date="2011-08" db="EMBL/GenBank/DDBJ databases">
        <authorList>
            <person name="Lin Y."/>
            <person name="Hao X."/>
            <person name="Johnstone L."/>
            <person name="Miller S.J."/>
            <person name="Wei G."/>
            <person name="Rensing C."/>
        </authorList>
    </citation>
    <scope>NUCLEOTIDE SEQUENCE [LARGE SCALE GENOMIC DNA]</scope>
    <source>
        <strain evidence="1 2">K42</strain>
    </source>
</reference>
<dbReference type="RefSeq" id="WP_007505485.1">
    <property type="nucleotide sequence ID" value="NZ_AGBF01000359.1"/>
</dbReference>
<feature type="non-terminal residue" evidence="1">
    <location>
        <position position="94"/>
    </location>
</feature>
<keyword evidence="2" id="KW-1185">Reference proteome</keyword>
<gene>
    <name evidence="1" type="ORF">SZN_36869</name>
</gene>
<proteinExistence type="predicted"/>
<dbReference type="EMBL" id="AGBF01000359">
    <property type="protein sequence ID" value="EGX54652.1"/>
    <property type="molecule type" value="Genomic_DNA"/>
</dbReference>
<protein>
    <submittedName>
        <fullName evidence="1">Uncharacterized protein</fullName>
    </submittedName>
</protein>
<evidence type="ECO:0000313" key="1">
    <source>
        <dbReference type="EMBL" id="EGX54652.1"/>
    </source>
</evidence>
<sequence length="94" mass="9716">MSVWPAWEVRDGAGATSWLGVRLEFGDGARVEALAVVGEGGVFIEDVKAVPALSLDDLAALADWIEDPLCRACGIPARADAGGAAASRARPAWP</sequence>
<accession>G2GPB6</accession>
<comment type="caution">
    <text evidence="1">The sequence shown here is derived from an EMBL/GenBank/DDBJ whole genome shotgun (WGS) entry which is preliminary data.</text>
</comment>
<dbReference type="Proteomes" id="UP000004217">
    <property type="component" value="Unassembled WGS sequence"/>
</dbReference>
<dbReference type="InterPro" id="IPR046186">
    <property type="entry name" value="DUF6214"/>
</dbReference>
<name>G2GPB6_9ACTN</name>
<dbReference type="Pfam" id="PF19720">
    <property type="entry name" value="DUF6214"/>
    <property type="match status" value="1"/>
</dbReference>
<evidence type="ECO:0000313" key="2">
    <source>
        <dbReference type="Proteomes" id="UP000004217"/>
    </source>
</evidence>